<protein>
    <submittedName>
        <fullName evidence="1">Uncharacterized protein</fullName>
    </submittedName>
</protein>
<comment type="caution">
    <text evidence="1">The sequence shown here is derived from an EMBL/GenBank/DDBJ whole genome shotgun (WGS) entry which is preliminary data.</text>
</comment>
<gene>
    <name evidence="1" type="ORF">SK128_003753</name>
</gene>
<dbReference type="EMBL" id="JAXCGZ010013252">
    <property type="protein sequence ID" value="KAK7073127.1"/>
    <property type="molecule type" value="Genomic_DNA"/>
</dbReference>
<name>A0AAN8WY78_HALRR</name>
<proteinExistence type="predicted"/>
<dbReference type="AlphaFoldDB" id="A0AAN8WY78"/>
<evidence type="ECO:0000313" key="2">
    <source>
        <dbReference type="Proteomes" id="UP001381693"/>
    </source>
</evidence>
<evidence type="ECO:0000313" key="1">
    <source>
        <dbReference type="EMBL" id="KAK7073127.1"/>
    </source>
</evidence>
<organism evidence="1 2">
    <name type="scientific">Halocaridina rubra</name>
    <name type="common">Hawaiian red shrimp</name>
    <dbReference type="NCBI Taxonomy" id="373956"/>
    <lineage>
        <taxon>Eukaryota</taxon>
        <taxon>Metazoa</taxon>
        <taxon>Ecdysozoa</taxon>
        <taxon>Arthropoda</taxon>
        <taxon>Crustacea</taxon>
        <taxon>Multicrustacea</taxon>
        <taxon>Malacostraca</taxon>
        <taxon>Eumalacostraca</taxon>
        <taxon>Eucarida</taxon>
        <taxon>Decapoda</taxon>
        <taxon>Pleocyemata</taxon>
        <taxon>Caridea</taxon>
        <taxon>Atyoidea</taxon>
        <taxon>Atyidae</taxon>
        <taxon>Halocaridina</taxon>
    </lineage>
</organism>
<keyword evidence="2" id="KW-1185">Reference proteome</keyword>
<sequence>MFALLLPSSLALLVPPFTRLEVAAAVLTLVMVLLVALQGVDNLHKGQQQHRRSPLV</sequence>
<dbReference type="Proteomes" id="UP001381693">
    <property type="component" value="Unassembled WGS sequence"/>
</dbReference>
<accession>A0AAN8WY78</accession>
<feature type="non-terminal residue" evidence="1">
    <location>
        <position position="56"/>
    </location>
</feature>
<reference evidence="1 2" key="1">
    <citation type="submission" date="2023-11" db="EMBL/GenBank/DDBJ databases">
        <title>Halocaridina rubra genome assembly.</title>
        <authorList>
            <person name="Smith C."/>
        </authorList>
    </citation>
    <scope>NUCLEOTIDE SEQUENCE [LARGE SCALE GENOMIC DNA]</scope>
    <source>
        <strain evidence="1">EP-1</strain>
        <tissue evidence="1">Whole</tissue>
    </source>
</reference>